<dbReference type="InterPro" id="IPR008490">
    <property type="entry name" value="Transposase_InsH_N"/>
</dbReference>
<accession>A0A1M4Z318</accession>
<dbReference type="PANTHER" id="PTHR33408">
    <property type="entry name" value="TRANSPOSASE"/>
    <property type="match status" value="1"/>
</dbReference>
<evidence type="ECO:0000259" key="3">
    <source>
        <dbReference type="Pfam" id="PF13751"/>
    </source>
</evidence>
<feature type="compositionally biased region" description="Basic and acidic residues" evidence="1">
    <location>
        <begin position="215"/>
        <end position="232"/>
    </location>
</feature>
<dbReference type="Pfam" id="PF13751">
    <property type="entry name" value="DDE_Tnp_1_6"/>
    <property type="match status" value="1"/>
</dbReference>
<sequence>MQGRKHYSEKLFTHFQLSDRIPEHNFYRRLKATLNLGWLYTKTHKYYGKDGQKSIDPVVFFKLLLIGYFENLLSDRRIIDTAAMRLDMLFFLGYDVDEQLPWHSTISRTQQLYGEELFHELFTSVLKQCIDAGMVGGRRQAIDSAPVKANASMDSLVEKEVLEDGAAYLDSLQEEDANGTVVKAAHNVSATRNRAVQQHHGWKAKEYKGMPGARKQKDAPEPKQSDGNEKEYLPKFVSNHTHYSTTDEDARVSVKPGKLRQLNYAAQVSVDTASHVITAIEAHHADKKDSQCLTAILERAVNNLQDGGLQVEEVLCDAGYSSGEALSALEQRGIVGYIPNFGQYKPHREGFRFNPFRNAYVCERGVDLPFKKITTTSLGYQMKTYRSSSKDCRHCPLRSSCIGKSDFKKIDDSVDKPYYDRMHRRLQSEKAKAMKKARQSTVELVLGTLINYGGMRRVNTRGIAGATKCMIMAAVAYNLKKLLKHREPKVQAAVVRLQKSSEGLKRLVLRRLQAMVLNRAGYMRLAQN</sequence>
<feature type="domain" description="Transposase InsH N-terminal" evidence="2">
    <location>
        <begin position="16"/>
        <end position="110"/>
    </location>
</feature>
<feature type="domain" description="Transposase DDE" evidence="3">
    <location>
        <begin position="361"/>
        <end position="483"/>
    </location>
</feature>
<protein>
    <submittedName>
        <fullName evidence="4">Transposase</fullName>
    </submittedName>
</protein>
<proteinExistence type="predicted"/>
<dbReference type="Pfam" id="PF05598">
    <property type="entry name" value="DUF772"/>
    <property type="match status" value="1"/>
</dbReference>
<organism evidence="4 5">
    <name type="scientific">Cnuella takakiae</name>
    <dbReference type="NCBI Taxonomy" id="1302690"/>
    <lineage>
        <taxon>Bacteria</taxon>
        <taxon>Pseudomonadati</taxon>
        <taxon>Bacteroidota</taxon>
        <taxon>Chitinophagia</taxon>
        <taxon>Chitinophagales</taxon>
        <taxon>Chitinophagaceae</taxon>
        <taxon>Cnuella</taxon>
    </lineage>
</organism>
<dbReference type="RefSeq" id="WP_073041726.1">
    <property type="nucleotide sequence ID" value="NZ_FQUO01000005.1"/>
</dbReference>
<keyword evidence="5" id="KW-1185">Reference proteome</keyword>
<evidence type="ECO:0000259" key="2">
    <source>
        <dbReference type="Pfam" id="PF05598"/>
    </source>
</evidence>
<dbReference type="InterPro" id="IPR047629">
    <property type="entry name" value="IS1182_transpos"/>
</dbReference>
<dbReference type="EMBL" id="FQUO01000005">
    <property type="protein sequence ID" value="SHF12355.1"/>
    <property type="molecule type" value="Genomic_DNA"/>
</dbReference>
<name>A0A1M4Z318_9BACT</name>
<dbReference type="PANTHER" id="PTHR33408:SF4">
    <property type="entry name" value="TRANSPOSASE DDE DOMAIN-CONTAINING PROTEIN"/>
    <property type="match status" value="1"/>
</dbReference>
<evidence type="ECO:0000313" key="5">
    <source>
        <dbReference type="Proteomes" id="UP000184368"/>
    </source>
</evidence>
<dbReference type="AlphaFoldDB" id="A0A1M4Z318"/>
<gene>
    <name evidence="4" type="ORF">SAMN05444008_10568</name>
</gene>
<feature type="region of interest" description="Disordered" evidence="1">
    <location>
        <begin position="206"/>
        <end position="232"/>
    </location>
</feature>
<dbReference type="NCBIfam" id="NF033551">
    <property type="entry name" value="transpos_IS1182"/>
    <property type="match status" value="1"/>
</dbReference>
<evidence type="ECO:0000313" key="4">
    <source>
        <dbReference type="EMBL" id="SHF12355.1"/>
    </source>
</evidence>
<dbReference type="Proteomes" id="UP000184368">
    <property type="component" value="Unassembled WGS sequence"/>
</dbReference>
<evidence type="ECO:0000256" key="1">
    <source>
        <dbReference type="SAM" id="MobiDB-lite"/>
    </source>
</evidence>
<dbReference type="InterPro" id="IPR025668">
    <property type="entry name" value="Tnp_DDE_dom"/>
</dbReference>
<reference evidence="4 5" key="1">
    <citation type="submission" date="2016-11" db="EMBL/GenBank/DDBJ databases">
        <authorList>
            <person name="Jaros S."/>
            <person name="Januszkiewicz K."/>
            <person name="Wedrychowicz H."/>
        </authorList>
    </citation>
    <scope>NUCLEOTIDE SEQUENCE [LARGE SCALE GENOMIC DNA]</scope>
    <source>
        <strain evidence="4 5">DSM 26897</strain>
    </source>
</reference>
<dbReference type="STRING" id="1302690.BUE76_22515"/>